<evidence type="ECO:0008006" key="3">
    <source>
        <dbReference type="Google" id="ProtNLM"/>
    </source>
</evidence>
<dbReference type="AlphaFoldDB" id="A0A1I3INY5"/>
<dbReference type="PANTHER" id="PTHR30121">
    <property type="entry name" value="UNCHARACTERIZED PROTEIN YJGR-RELATED"/>
    <property type="match status" value="1"/>
</dbReference>
<proteinExistence type="predicted"/>
<reference evidence="2" key="1">
    <citation type="submission" date="2016-10" db="EMBL/GenBank/DDBJ databases">
        <authorList>
            <person name="Varghese N."/>
            <person name="Submissions S."/>
        </authorList>
    </citation>
    <scope>NUCLEOTIDE SEQUENCE [LARGE SCALE GENOMIC DNA]</scope>
    <source>
        <strain evidence="2">DSM 28881</strain>
    </source>
</reference>
<evidence type="ECO:0000313" key="1">
    <source>
        <dbReference type="EMBL" id="SFI49681.1"/>
    </source>
</evidence>
<name>A0A1I3INY5_9FLAO</name>
<protein>
    <recommendedName>
        <fullName evidence="3">Helicase HerA central domain-containing protein</fullName>
    </recommendedName>
</protein>
<dbReference type="SUPFAM" id="SSF52540">
    <property type="entry name" value="P-loop containing nucleoside triphosphate hydrolases"/>
    <property type="match status" value="1"/>
</dbReference>
<dbReference type="Proteomes" id="UP000199559">
    <property type="component" value="Unassembled WGS sequence"/>
</dbReference>
<dbReference type="Gene3D" id="3.40.50.300">
    <property type="entry name" value="P-loop containing nucleotide triphosphate hydrolases"/>
    <property type="match status" value="1"/>
</dbReference>
<gene>
    <name evidence="1" type="ORF">SAMN05443431_10149</name>
</gene>
<organism evidence="1 2">
    <name type="scientific">Olleya namhaensis</name>
    <dbReference type="NCBI Taxonomy" id="1144750"/>
    <lineage>
        <taxon>Bacteria</taxon>
        <taxon>Pseudomonadati</taxon>
        <taxon>Bacteroidota</taxon>
        <taxon>Flavobacteriia</taxon>
        <taxon>Flavobacteriales</taxon>
        <taxon>Flavobacteriaceae</taxon>
    </lineage>
</organism>
<dbReference type="EMBL" id="FORM01000001">
    <property type="protein sequence ID" value="SFI49681.1"/>
    <property type="molecule type" value="Genomic_DNA"/>
</dbReference>
<dbReference type="InterPro" id="IPR027417">
    <property type="entry name" value="P-loop_NTPase"/>
</dbReference>
<dbReference type="InterPro" id="IPR051162">
    <property type="entry name" value="T4SS_component"/>
</dbReference>
<accession>A0A1I3INY5</accession>
<dbReference type="STRING" id="1144750.SAMN05443431_10149"/>
<dbReference type="RefSeq" id="WP_090836429.1">
    <property type="nucleotide sequence ID" value="NZ_FORM01000001.1"/>
</dbReference>
<keyword evidence="2" id="KW-1185">Reference proteome</keyword>
<sequence length="526" mass="58907">MNWIVLYEKSGKIVLTSKKSSNSGLLPKGSYLTVDMSLNGDLDDDRKFVLRVEESEQTEIYSPSPLLADLDLGLQEADRECKNKITAHRIYDIVEREDGLVDYIKPQAIARLSNEEEILKATDSENNNGPYIFPATIHSSRCQKINDVDKKPVKIRIPEDVYWHQIQITGKTGSGKTVATKYLAQHFVENKITSDDINRYGCVLAINVKDVDFLKMNQASNINSTEVKREWEALGKQAEGINNYEILYSAHENIKQLTSQGVTGNCKAITLNATKIDPEALLGIVENLTELASQALPDIFRYWQKYYPTGRYSGFLDLLETSREQDNNYNTLDIAGREGTTTLNPSTYNAMIGRLKSANKYFENENGSEIDASDILQEGKMTVIDVARSIEFGSIVLRYLLNRIVKEKTENNNDIPILIIIDEVHQFYKSSASKNALGDLDTICRVGRSKKIGVVFSSQNINDIPGGLTSVINTKLMFKTDEFNKKINGISSEDIQSMKAGYCVTNIHGLPQLKLAKFPLSKSGVL</sequence>
<evidence type="ECO:0000313" key="2">
    <source>
        <dbReference type="Proteomes" id="UP000199559"/>
    </source>
</evidence>
<dbReference type="PANTHER" id="PTHR30121:SF6">
    <property type="entry name" value="SLR6007 PROTEIN"/>
    <property type="match status" value="1"/>
</dbReference>